<dbReference type="Proteomes" id="UP000018922">
    <property type="component" value="Chromosome I"/>
</dbReference>
<dbReference type="EMBL" id="HG794546">
    <property type="protein sequence ID" value="CDK98996.1"/>
    <property type="molecule type" value="Genomic_DNA"/>
</dbReference>
<evidence type="ECO:0000313" key="2">
    <source>
        <dbReference type="Proteomes" id="UP000018922"/>
    </source>
</evidence>
<keyword evidence="2" id="KW-1185">Reference proteome</keyword>
<proteinExistence type="predicted"/>
<dbReference type="HOGENOM" id="CLU_2735225_0_0_5"/>
<name>V6F3Y3_MAGGM</name>
<gene>
    <name evidence="1" type="ordered locus">MGMSRv2__1780</name>
</gene>
<dbReference type="AlphaFoldDB" id="V6F3Y3"/>
<accession>V6F3Y3</accession>
<organism evidence="1 2">
    <name type="scientific">Magnetospirillum gryphiswaldense (strain DSM 6361 / JCM 21280 / NBRC 15271 / MSR-1)</name>
    <dbReference type="NCBI Taxonomy" id="431944"/>
    <lineage>
        <taxon>Bacteria</taxon>
        <taxon>Pseudomonadati</taxon>
        <taxon>Pseudomonadota</taxon>
        <taxon>Alphaproteobacteria</taxon>
        <taxon>Rhodospirillales</taxon>
        <taxon>Rhodospirillaceae</taxon>
        <taxon>Magnetospirillum</taxon>
    </lineage>
</organism>
<reference evidence="1 2" key="1">
    <citation type="journal article" date="2014" name="Genome Announc.">
        <title>Complete genome sequence of Magnetospirillum gryphiswaldense MSR-1.</title>
        <authorList>
            <person name="Wang X."/>
            <person name="Wang Q."/>
            <person name="Zhang W."/>
            <person name="Wang Y."/>
            <person name="Li L."/>
            <person name="Wen T."/>
            <person name="Zhang T."/>
            <person name="Zhang Y."/>
            <person name="Xu J."/>
            <person name="Hu J."/>
            <person name="Li S."/>
            <person name="Liu L."/>
            <person name="Liu J."/>
            <person name="Jiang W."/>
            <person name="Tian J."/>
            <person name="Li Y."/>
            <person name="Schuler D."/>
            <person name="Wang L."/>
            <person name="Li J."/>
        </authorList>
    </citation>
    <scope>NUCLEOTIDE SEQUENCE [LARGE SCALE GENOMIC DNA]</scope>
    <source>
        <strain evidence="2">DSM 6361 / JCM 21280 / NBRC 15271 / MSR-1</strain>
    </source>
</reference>
<protein>
    <submittedName>
        <fullName evidence="1">Uncharacterized protein</fullName>
    </submittedName>
</protein>
<dbReference type="KEGG" id="mgy:MGMSRv2__1780"/>
<sequence length="71" mass="8284">MLPFEQHIARVSLGVLIDLRMTCRAQKDQVVERICVEIARRSVFMARPSIAMGDDMRHFRNVLVAAHFDWE</sequence>
<evidence type="ECO:0000313" key="1">
    <source>
        <dbReference type="EMBL" id="CDK98996.1"/>
    </source>
</evidence>